<dbReference type="InterPro" id="IPR013767">
    <property type="entry name" value="PAS_fold"/>
</dbReference>
<accession>A0AA97I4A6</accession>
<evidence type="ECO:0000256" key="4">
    <source>
        <dbReference type="ARBA" id="ARBA00022679"/>
    </source>
</evidence>
<dbReference type="PROSITE" id="PS50113">
    <property type="entry name" value="PAC"/>
    <property type="match status" value="1"/>
</dbReference>
<dbReference type="EMBL" id="CP043875">
    <property type="protein sequence ID" value="WOF16141.1"/>
    <property type="molecule type" value="Genomic_DNA"/>
</dbReference>
<gene>
    <name evidence="11" type="ORF">F1737_05185</name>
</gene>
<dbReference type="PANTHER" id="PTHR41523">
    <property type="entry name" value="TWO-COMPONENT SYSTEM SENSOR PROTEIN"/>
    <property type="match status" value="1"/>
</dbReference>
<keyword evidence="8" id="KW-0843">Virulence</keyword>
<keyword evidence="12" id="KW-1185">Reference proteome</keyword>
<dbReference type="GO" id="GO:0006355">
    <property type="term" value="P:regulation of DNA-templated transcription"/>
    <property type="evidence" value="ECO:0007669"/>
    <property type="project" value="InterPro"/>
</dbReference>
<dbReference type="InterPro" id="IPR000700">
    <property type="entry name" value="PAS-assoc_C"/>
</dbReference>
<dbReference type="Proteomes" id="UP001301797">
    <property type="component" value="Chromosome"/>
</dbReference>
<keyword evidence="5" id="KW-0547">Nucleotide-binding</keyword>
<dbReference type="InterPro" id="IPR000014">
    <property type="entry name" value="PAS"/>
</dbReference>
<sequence>MDKKIYSGISCNESDIEADNIPDSVVIIDDALNVVFWNKASESLFGQSFHQTKGKNILILLKDENLKNIIREYSNYVENIPDDSTGFFRKERLNINNQEICIDFSISSFNINETGYAVFIARDVSKQIESDFEKEYFTNIVLSSNDAIIGISLEGDVISWNPGAQRIYGYTSDEISGKNIDILIPEEKKYEIKAEIEKIRSGKTIRSMETERITKSGKKINVVFTMSPVKDKSGEIKSASIIASDITFEKEVFKIMIRYISEAAMRLKNPAEMVRLNLFNLIEQIKNDSIEKENLILNLNIQMKNTQQIVHNLRELNQAIIGSYDEVPDEYVKYFNS</sequence>
<dbReference type="KEGG" id="mefw:F1737_05185"/>
<name>A0AA97I4A6_9EURY</name>
<evidence type="ECO:0000256" key="7">
    <source>
        <dbReference type="ARBA" id="ARBA00022840"/>
    </source>
</evidence>
<comment type="catalytic activity">
    <reaction evidence="1">
        <text>ATP + protein L-histidine = ADP + protein N-phospho-L-histidine.</text>
        <dbReference type="EC" id="2.7.13.3"/>
    </reaction>
</comment>
<dbReference type="CDD" id="cd00130">
    <property type="entry name" value="PAS"/>
    <property type="match status" value="2"/>
</dbReference>
<proteinExistence type="predicted"/>
<evidence type="ECO:0000259" key="10">
    <source>
        <dbReference type="PROSITE" id="PS50113"/>
    </source>
</evidence>
<dbReference type="EC" id="2.7.13.3" evidence="2"/>
<dbReference type="PANTHER" id="PTHR41523:SF8">
    <property type="entry name" value="ETHYLENE RESPONSE SENSOR PROTEIN"/>
    <property type="match status" value="1"/>
</dbReference>
<evidence type="ECO:0000313" key="11">
    <source>
        <dbReference type="EMBL" id="WOF16141.1"/>
    </source>
</evidence>
<evidence type="ECO:0000256" key="5">
    <source>
        <dbReference type="ARBA" id="ARBA00022741"/>
    </source>
</evidence>
<dbReference type="Pfam" id="PF00989">
    <property type="entry name" value="PAS"/>
    <property type="match status" value="1"/>
</dbReference>
<feature type="domain" description="PAC" evidence="10">
    <location>
        <begin position="206"/>
        <end position="258"/>
    </location>
</feature>
<organism evidence="11 12">
    <name type="scientific">Methanochimaera problematica</name>
    <dbReference type="NCBI Taxonomy" id="2609417"/>
    <lineage>
        <taxon>Archaea</taxon>
        <taxon>Methanobacteriati</taxon>
        <taxon>Methanobacteriota</taxon>
        <taxon>Stenosarchaea group</taxon>
        <taxon>Methanomicrobia</taxon>
        <taxon>Methanomicrobiales</taxon>
        <taxon>Methanomicrobiaceae</taxon>
        <taxon>Methanochimaera</taxon>
    </lineage>
</organism>
<dbReference type="GeneID" id="85229548"/>
<evidence type="ECO:0000256" key="1">
    <source>
        <dbReference type="ARBA" id="ARBA00000085"/>
    </source>
</evidence>
<keyword evidence="7" id="KW-0067">ATP-binding</keyword>
<feature type="domain" description="PAS" evidence="9">
    <location>
        <begin position="133"/>
        <end position="203"/>
    </location>
</feature>
<keyword evidence="4" id="KW-0808">Transferase</keyword>
<dbReference type="SUPFAM" id="SSF55785">
    <property type="entry name" value="PYP-like sensor domain (PAS domain)"/>
    <property type="match status" value="2"/>
</dbReference>
<dbReference type="SMART" id="SM00091">
    <property type="entry name" value="PAS"/>
    <property type="match status" value="2"/>
</dbReference>
<evidence type="ECO:0000256" key="2">
    <source>
        <dbReference type="ARBA" id="ARBA00012438"/>
    </source>
</evidence>
<evidence type="ECO:0000256" key="3">
    <source>
        <dbReference type="ARBA" id="ARBA00022553"/>
    </source>
</evidence>
<dbReference type="GO" id="GO:0005524">
    <property type="term" value="F:ATP binding"/>
    <property type="evidence" value="ECO:0007669"/>
    <property type="project" value="UniProtKB-KW"/>
</dbReference>
<evidence type="ECO:0000259" key="9">
    <source>
        <dbReference type="PROSITE" id="PS50112"/>
    </source>
</evidence>
<dbReference type="Pfam" id="PF13426">
    <property type="entry name" value="PAS_9"/>
    <property type="match status" value="1"/>
</dbReference>
<dbReference type="RefSeq" id="WP_317137719.1">
    <property type="nucleotide sequence ID" value="NZ_CP043875.1"/>
</dbReference>
<dbReference type="NCBIfam" id="TIGR00229">
    <property type="entry name" value="sensory_box"/>
    <property type="match status" value="2"/>
</dbReference>
<evidence type="ECO:0000256" key="6">
    <source>
        <dbReference type="ARBA" id="ARBA00022777"/>
    </source>
</evidence>
<evidence type="ECO:0000313" key="12">
    <source>
        <dbReference type="Proteomes" id="UP001301797"/>
    </source>
</evidence>
<dbReference type="GO" id="GO:0004673">
    <property type="term" value="F:protein histidine kinase activity"/>
    <property type="evidence" value="ECO:0007669"/>
    <property type="project" value="UniProtKB-EC"/>
</dbReference>
<reference evidence="11 12" key="1">
    <citation type="submission" date="2019-09" db="EMBL/GenBank/DDBJ databases">
        <title>The complete genome of Methanoplanus sp. FWC-SCC4.</title>
        <authorList>
            <person name="Chen S.-C."/>
            <person name="Zhou Y.-Z."/>
            <person name="Lai M.-C."/>
        </authorList>
    </citation>
    <scope>NUCLEOTIDE SEQUENCE [LARGE SCALE GENOMIC DNA]</scope>
    <source>
        <strain evidence="11 12">FWC-SCC4</strain>
    </source>
</reference>
<dbReference type="AlphaFoldDB" id="A0AA97I4A6"/>
<keyword evidence="6" id="KW-0418">Kinase</keyword>
<dbReference type="PROSITE" id="PS50112">
    <property type="entry name" value="PAS"/>
    <property type="match status" value="2"/>
</dbReference>
<protein>
    <recommendedName>
        <fullName evidence="2">histidine kinase</fullName>
        <ecNumber evidence="2">2.7.13.3</ecNumber>
    </recommendedName>
</protein>
<dbReference type="Gene3D" id="3.30.450.20">
    <property type="entry name" value="PAS domain"/>
    <property type="match status" value="2"/>
</dbReference>
<keyword evidence="3" id="KW-0597">Phosphoprotein</keyword>
<evidence type="ECO:0000256" key="8">
    <source>
        <dbReference type="ARBA" id="ARBA00023026"/>
    </source>
</evidence>
<feature type="domain" description="PAS" evidence="9">
    <location>
        <begin position="19"/>
        <end position="80"/>
    </location>
</feature>
<dbReference type="InterPro" id="IPR035965">
    <property type="entry name" value="PAS-like_dom_sf"/>
</dbReference>